<dbReference type="InterPro" id="IPR013022">
    <property type="entry name" value="Xyl_isomerase-like_TIM-brl"/>
</dbReference>
<feature type="domain" description="Xylose isomerase-like TIM barrel" evidence="1">
    <location>
        <begin position="2"/>
        <end position="91"/>
    </location>
</feature>
<protein>
    <submittedName>
        <fullName evidence="2">Xylose isomerase domain-containing protein TIM barrel</fullName>
    </submittedName>
</protein>
<sequence length="103" mass="11867">MGVAVDVYHVWWDPDLSREIKLIGEAGRLFGFHVCDWRVPTRDLLTDRALMGDGCIDVRGIRAEVEAAGFEGWIEVEIFSEEHWASDQGNYLDKIIERYETHS</sequence>
<keyword evidence="2" id="KW-0413">Isomerase</keyword>
<dbReference type="GO" id="GO:0016853">
    <property type="term" value="F:isomerase activity"/>
    <property type="evidence" value="ECO:0007669"/>
    <property type="project" value="UniProtKB-KW"/>
</dbReference>
<evidence type="ECO:0000313" key="3">
    <source>
        <dbReference type="Proteomes" id="UP000011991"/>
    </source>
</evidence>
<dbReference type="Gene3D" id="3.20.20.150">
    <property type="entry name" value="Divalent-metal-dependent TIM barrel enzymes"/>
    <property type="match status" value="1"/>
</dbReference>
<accession>M5RPB6</accession>
<gene>
    <name evidence="2" type="ORF">RMSM_02009</name>
</gene>
<evidence type="ECO:0000259" key="1">
    <source>
        <dbReference type="Pfam" id="PF01261"/>
    </source>
</evidence>
<dbReference type="EMBL" id="ANOG01000282">
    <property type="protein sequence ID" value="EMI21061.1"/>
    <property type="molecule type" value="Genomic_DNA"/>
</dbReference>
<dbReference type="Pfam" id="PF01261">
    <property type="entry name" value="AP_endonuc_2"/>
    <property type="match status" value="1"/>
</dbReference>
<dbReference type="SUPFAM" id="SSF51658">
    <property type="entry name" value="Xylose isomerase-like"/>
    <property type="match status" value="1"/>
</dbReference>
<organism evidence="2 3">
    <name type="scientific">Rhodopirellula maiorica SM1</name>
    <dbReference type="NCBI Taxonomy" id="1265738"/>
    <lineage>
        <taxon>Bacteria</taxon>
        <taxon>Pseudomonadati</taxon>
        <taxon>Planctomycetota</taxon>
        <taxon>Planctomycetia</taxon>
        <taxon>Pirellulales</taxon>
        <taxon>Pirellulaceae</taxon>
        <taxon>Novipirellula</taxon>
    </lineage>
</organism>
<comment type="caution">
    <text evidence="2">The sequence shown here is derived from an EMBL/GenBank/DDBJ whole genome shotgun (WGS) entry which is preliminary data.</text>
</comment>
<reference evidence="2 3" key="1">
    <citation type="journal article" date="2013" name="Mar. Genomics">
        <title>Expression of sulfatases in Rhodopirellula baltica and the diversity of sulfatases in the genus Rhodopirellula.</title>
        <authorList>
            <person name="Wegner C.E."/>
            <person name="Richter-Heitmann T."/>
            <person name="Klindworth A."/>
            <person name="Klockow C."/>
            <person name="Richter M."/>
            <person name="Achstetter T."/>
            <person name="Glockner F.O."/>
            <person name="Harder J."/>
        </authorList>
    </citation>
    <scope>NUCLEOTIDE SEQUENCE [LARGE SCALE GENOMIC DNA]</scope>
    <source>
        <strain evidence="2 3">SM1</strain>
    </source>
</reference>
<dbReference type="Proteomes" id="UP000011991">
    <property type="component" value="Unassembled WGS sequence"/>
</dbReference>
<keyword evidence="3" id="KW-1185">Reference proteome</keyword>
<dbReference type="PATRIC" id="fig|1265738.3.peg.2010"/>
<name>M5RPB6_9BACT</name>
<proteinExistence type="predicted"/>
<dbReference type="AlphaFoldDB" id="M5RPB6"/>
<evidence type="ECO:0000313" key="2">
    <source>
        <dbReference type="EMBL" id="EMI21061.1"/>
    </source>
</evidence>
<dbReference type="InterPro" id="IPR036237">
    <property type="entry name" value="Xyl_isomerase-like_sf"/>
</dbReference>